<dbReference type="HOGENOM" id="CLU_625654_0_0_1"/>
<dbReference type="AlphaFoldDB" id="E5AED1"/>
<dbReference type="Proteomes" id="UP000002668">
    <property type="component" value="Genome"/>
</dbReference>
<dbReference type="GeneID" id="13285886"/>
<dbReference type="RefSeq" id="XP_003845049.1">
    <property type="nucleotide sequence ID" value="XM_003845001.1"/>
</dbReference>
<feature type="region of interest" description="Disordered" evidence="1">
    <location>
        <begin position="410"/>
        <end position="438"/>
    </location>
</feature>
<dbReference type="VEuPathDB" id="FungiDB:LEMA_P003570.1"/>
<evidence type="ECO:0000313" key="2">
    <source>
        <dbReference type="EMBL" id="CBY01570.1"/>
    </source>
</evidence>
<proteinExistence type="predicted"/>
<accession>E5AED1</accession>
<feature type="compositionally biased region" description="Low complexity" evidence="1">
    <location>
        <begin position="410"/>
        <end position="423"/>
    </location>
</feature>
<protein>
    <submittedName>
        <fullName evidence="2">Predicted protein</fullName>
    </submittedName>
</protein>
<keyword evidence="3" id="KW-1185">Reference proteome</keyword>
<evidence type="ECO:0000313" key="3">
    <source>
        <dbReference type="Proteomes" id="UP000002668"/>
    </source>
</evidence>
<dbReference type="OMA" id="WGTFVIR"/>
<organism evidence="2 3">
    <name type="scientific">Leptosphaeria maculans (strain JN3 / isolate v23.1.3 / race Av1-4-5-6-7-8)</name>
    <name type="common">Blackleg fungus</name>
    <name type="synonym">Phoma lingam</name>
    <dbReference type="NCBI Taxonomy" id="985895"/>
    <lineage>
        <taxon>Eukaryota</taxon>
        <taxon>Fungi</taxon>
        <taxon>Dikarya</taxon>
        <taxon>Ascomycota</taxon>
        <taxon>Pezizomycotina</taxon>
        <taxon>Dothideomycetes</taxon>
        <taxon>Pleosporomycetidae</taxon>
        <taxon>Pleosporales</taxon>
        <taxon>Pleosporineae</taxon>
        <taxon>Leptosphaeriaceae</taxon>
        <taxon>Plenodomus</taxon>
        <taxon>Plenodomus lingam/Leptosphaeria maculans species complex</taxon>
    </lineage>
</organism>
<feature type="region of interest" description="Disordered" evidence="1">
    <location>
        <begin position="386"/>
        <end position="405"/>
    </location>
</feature>
<dbReference type="EMBL" id="FP929139">
    <property type="protein sequence ID" value="CBY01570.1"/>
    <property type="molecule type" value="Genomic_DNA"/>
</dbReference>
<reference evidence="3" key="1">
    <citation type="journal article" date="2011" name="Nat. Commun.">
        <title>Effector diversification within compartments of the Leptosphaeria maculans genome affected by Repeat-Induced Point mutations.</title>
        <authorList>
            <person name="Rouxel T."/>
            <person name="Grandaubert J."/>
            <person name="Hane J.K."/>
            <person name="Hoede C."/>
            <person name="van de Wouw A.P."/>
            <person name="Couloux A."/>
            <person name="Dominguez V."/>
            <person name="Anthouard V."/>
            <person name="Bally P."/>
            <person name="Bourras S."/>
            <person name="Cozijnsen A.J."/>
            <person name="Ciuffetti L.M."/>
            <person name="Degrave A."/>
            <person name="Dilmaghani A."/>
            <person name="Duret L."/>
            <person name="Fudal I."/>
            <person name="Goodwin S.B."/>
            <person name="Gout L."/>
            <person name="Glaser N."/>
            <person name="Linglin J."/>
            <person name="Kema G.H.J."/>
            <person name="Lapalu N."/>
            <person name="Lawrence C.B."/>
            <person name="May K."/>
            <person name="Meyer M."/>
            <person name="Ollivier B."/>
            <person name="Poulain J."/>
            <person name="Schoch C.L."/>
            <person name="Simon A."/>
            <person name="Spatafora J.W."/>
            <person name="Stachowiak A."/>
            <person name="Turgeon B.G."/>
            <person name="Tyler B.M."/>
            <person name="Vincent D."/>
            <person name="Weissenbach J."/>
            <person name="Amselem J."/>
            <person name="Quesneville H."/>
            <person name="Oliver R.P."/>
            <person name="Wincker P."/>
            <person name="Balesdent M.-H."/>
            <person name="Howlett B.J."/>
        </authorList>
    </citation>
    <scope>NUCLEOTIDE SEQUENCE [LARGE SCALE GENOMIC DNA]</scope>
    <source>
        <strain evidence="3">JN3 / isolate v23.1.3 / race Av1-4-5-6-7-8</strain>
    </source>
</reference>
<feature type="compositionally biased region" description="Basic residues" evidence="1">
    <location>
        <begin position="207"/>
        <end position="225"/>
    </location>
</feature>
<evidence type="ECO:0000256" key="1">
    <source>
        <dbReference type="SAM" id="MobiDB-lite"/>
    </source>
</evidence>
<dbReference type="InParanoid" id="E5AED1"/>
<name>E5AED1_LEPMJ</name>
<feature type="compositionally biased region" description="Basic and acidic residues" evidence="1">
    <location>
        <begin position="308"/>
        <end position="326"/>
    </location>
</feature>
<feature type="compositionally biased region" description="Low complexity" evidence="1">
    <location>
        <begin position="291"/>
        <end position="302"/>
    </location>
</feature>
<gene>
    <name evidence="2" type="ORF">LEMA_P003570.1</name>
</gene>
<dbReference type="eggNOG" id="ENOG502R1B8">
    <property type="taxonomic scope" value="Eukaryota"/>
</dbReference>
<dbReference type="OrthoDB" id="3801238at2759"/>
<feature type="compositionally biased region" description="Basic residues" evidence="1">
    <location>
        <begin position="339"/>
        <end position="348"/>
    </location>
</feature>
<feature type="region of interest" description="Disordered" evidence="1">
    <location>
        <begin position="203"/>
        <end position="381"/>
    </location>
</feature>
<sequence>MSALTPPSFIDDGLSFNKRTSHGLHPSHICSWLEETSTTSTTSRSTTSAYTGSFVDDGADMLGLARRGGPGFGPIDARFYKQKKRKEGQEGLWNEAVQQAVSGDMQRNLAKMRGLEDVGCARWEGGVAADGKGGRAQETVIVPVPRKWGTFVIRGEDGRVVVVDRMGEFDSRLQGGGEERREGMRWIKAASTVEPVLLRAEEEDRRAKRRERKQGERHRHRRTHRERLSSPSAKPLISIQESEYEDECEASGGEDPVSPTAFFMTGGANGWPSREATTVASPVRSESDVQSPVGGWPSSSSGIQSTVRLEESRDDDRAWAVEEQGHGSEASESFPRPTRSSKTRRRQKHGTDEMSTKSHSTYKTYKAPTIEDASSRSSYNVQGFQKTSWGASGEAASEESWDGYEKNKTVSEVSVAGSGSERSTLSSVASSRHHSGKK</sequence>